<dbReference type="Proteomes" id="UP000022645">
    <property type="component" value="Unassembled WGS sequence"/>
</dbReference>
<comment type="caution">
    <text evidence="1">The sequence shown here is derived from an EMBL/GenBank/DDBJ whole genome shotgun (WGS) entry which is preliminary data.</text>
</comment>
<protein>
    <submittedName>
        <fullName evidence="1">Uncharacterized protein</fullName>
    </submittedName>
</protein>
<evidence type="ECO:0000313" key="2">
    <source>
        <dbReference type="Proteomes" id="UP000022645"/>
    </source>
</evidence>
<proteinExistence type="predicted"/>
<organism evidence="1 2">
    <name type="scientific">Mogibacterium timidum ATCC 33093</name>
    <dbReference type="NCBI Taxonomy" id="1401079"/>
    <lineage>
        <taxon>Bacteria</taxon>
        <taxon>Bacillati</taxon>
        <taxon>Bacillota</taxon>
        <taxon>Clostridia</taxon>
        <taxon>Peptostreptococcales</taxon>
        <taxon>Anaerovoracaceae</taxon>
        <taxon>Mogibacterium</taxon>
    </lineage>
</organism>
<sequence>MRKHYDLSDKTIEIIHEVMEETGLKYEVDAVTFMIYDYKKREETREKVADILSGKIKEELKNDLTRLRLGVRTAERNSIILKDIVNTMLYVDDYRYLMPAQGREKHKVLIDAEKHLEEIIANAKQVKDNEKAGKGQE</sequence>
<dbReference type="EMBL" id="JALU01000024">
    <property type="protein sequence ID" value="EUC51804.1"/>
    <property type="molecule type" value="Genomic_DNA"/>
</dbReference>
<dbReference type="RefSeq" id="WP_036381640.1">
    <property type="nucleotide sequence ID" value="NZ_JALU01000024.1"/>
</dbReference>
<accession>X8IRI2</accession>
<gene>
    <name evidence="1" type="ORF">HMPREF0581_0673</name>
</gene>
<evidence type="ECO:0000313" key="1">
    <source>
        <dbReference type="EMBL" id="EUC51804.1"/>
    </source>
</evidence>
<reference evidence="1 2" key="1">
    <citation type="submission" date="2014-01" db="EMBL/GenBank/DDBJ databases">
        <authorList>
            <person name="Durkin A.S."/>
            <person name="McCorrison J."/>
            <person name="Torralba M."/>
            <person name="Gillis M."/>
            <person name="Haft D.H."/>
            <person name="Methe B."/>
            <person name="Sutton G."/>
            <person name="Nelson K.E."/>
        </authorList>
    </citation>
    <scope>NUCLEOTIDE SEQUENCE [LARGE SCALE GENOMIC DNA]</scope>
    <source>
        <strain evidence="1 2">ATCC 33093</strain>
    </source>
</reference>
<dbReference type="AlphaFoldDB" id="X8IRI2"/>
<name>X8IRI2_9FIRM</name>